<sequence length="77" mass="9121">MDQEKKDRWEKLLKPYRFRIIWTMVFLLLALLLLLIGFWKTLVLVIFAGVGYVIGKMRDEDLDIYSLIDSVRSMIGI</sequence>
<keyword evidence="3" id="KW-1185">Reference proteome</keyword>
<dbReference type="Pfam" id="PF10031">
    <property type="entry name" value="DUF2273"/>
    <property type="match status" value="1"/>
</dbReference>
<protein>
    <recommendedName>
        <fullName evidence="4">DUF2273 domain-containing protein</fullName>
    </recommendedName>
</protein>
<dbReference type="OrthoDB" id="2190021at2"/>
<comment type="caution">
    <text evidence="2">The sequence shown here is derived from an EMBL/GenBank/DDBJ whole genome shotgun (WGS) entry which is preliminary data.</text>
</comment>
<evidence type="ECO:0000313" key="3">
    <source>
        <dbReference type="Proteomes" id="UP000094469"/>
    </source>
</evidence>
<accession>A0A1E5HFZ1</accession>
<dbReference type="Proteomes" id="UP000094469">
    <property type="component" value="Unassembled WGS sequence"/>
</dbReference>
<proteinExistence type="predicted"/>
<name>A0A1E5HFZ1_9ENTE</name>
<dbReference type="EMBL" id="MIKC01000001">
    <property type="protein sequence ID" value="OEG23877.1"/>
    <property type="molecule type" value="Genomic_DNA"/>
</dbReference>
<dbReference type="STRING" id="1131292.BCR24_00525"/>
<dbReference type="AlphaFoldDB" id="A0A1E5HFZ1"/>
<keyword evidence="1" id="KW-0812">Transmembrane</keyword>
<gene>
    <name evidence="2" type="ORF">BCR24_00525</name>
</gene>
<feature type="transmembrane region" description="Helical" evidence="1">
    <location>
        <begin position="21"/>
        <end position="54"/>
    </location>
</feature>
<evidence type="ECO:0008006" key="4">
    <source>
        <dbReference type="Google" id="ProtNLM"/>
    </source>
</evidence>
<organism evidence="2 3">
    <name type="scientific">Enterococcus ureilyticus</name>
    <dbReference type="NCBI Taxonomy" id="1131292"/>
    <lineage>
        <taxon>Bacteria</taxon>
        <taxon>Bacillati</taxon>
        <taxon>Bacillota</taxon>
        <taxon>Bacilli</taxon>
        <taxon>Lactobacillales</taxon>
        <taxon>Enterococcaceae</taxon>
        <taxon>Enterococcus</taxon>
    </lineage>
</organism>
<evidence type="ECO:0000256" key="1">
    <source>
        <dbReference type="SAM" id="Phobius"/>
    </source>
</evidence>
<evidence type="ECO:0000313" key="2">
    <source>
        <dbReference type="EMBL" id="OEG23877.1"/>
    </source>
</evidence>
<dbReference type="InterPro" id="IPR018730">
    <property type="entry name" value="DUF2273"/>
</dbReference>
<keyword evidence="1" id="KW-0472">Membrane</keyword>
<reference evidence="3" key="1">
    <citation type="submission" date="2016-09" db="EMBL/GenBank/DDBJ databases">
        <authorList>
            <person name="Gulvik C.A."/>
        </authorList>
    </citation>
    <scope>NUCLEOTIDE SEQUENCE [LARGE SCALE GENOMIC DNA]</scope>
    <source>
        <strain evidence="3">LMG 26676</strain>
    </source>
</reference>
<keyword evidence="1" id="KW-1133">Transmembrane helix</keyword>